<dbReference type="STRING" id="266940.Krad_2766"/>
<gene>
    <name evidence="1" type="ordered locus">Krad_2766</name>
</gene>
<dbReference type="Proteomes" id="UP000001116">
    <property type="component" value="Chromosome"/>
</dbReference>
<protein>
    <submittedName>
        <fullName evidence="1">Uncharacterized protein</fullName>
    </submittedName>
</protein>
<reference evidence="2" key="1">
    <citation type="journal article" date="2008" name="PLoS ONE">
        <title>Survival in nuclear waste, extreme resistance, and potential applications gleaned from the genome sequence of Kineococcus radiotolerans SRS30216.</title>
        <authorList>
            <person name="Bagwell C.E."/>
            <person name="Bhat S."/>
            <person name="Hawkins G.M."/>
            <person name="Smith B.W."/>
            <person name="Biswas T."/>
            <person name="Hoover T.R."/>
            <person name="Saunders E."/>
            <person name="Han C.S."/>
            <person name="Tsodikov O.V."/>
            <person name="Shimkets L.J."/>
        </authorList>
    </citation>
    <scope>NUCLEOTIDE SEQUENCE [LARGE SCALE GENOMIC DNA]</scope>
    <source>
        <strain evidence="2">ATCC BAA-149 / DSM 14245 / SRS30216</strain>
    </source>
</reference>
<organism evidence="1 2">
    <name type="scientific">Kineococcus radiotolerans (strain ATCC BAA-149 / DSM 14245 / SRS30216)</name>
    <dbReference type="NCBI Taxonomy" id="266940"/>
    <lineage>
        <taxon>Bacteria</taxon>
        <taxon>Bacillati</taxon>
        <taxon>Actinomycetota</taxon>
        <taxon>Actinomycetes</taxon>
        <taxon>Kineosporiales</taxon>
        <taxon>Kineosporiaceae</taxon>
        <taxon>Kineococcus</taxon>
    </lineage>
</organism>
<evidence type="ECO:0000313" key="1">
    <source>
        <dbReference type="EMBL" id="ABS04237.1"/>
    </source>
</evidence>
<sequence>MAGPTARSRDHERVSEGSSGRRTWAVAEIDLPRTTAEQVCTAFLDVMAEPAPWACIDAWSDYRDELPAEVEHAQTALQQLHAHRDGQDTGMGIGIDRSDPAQEALLRTYAAWSIHVELLSAAEQEALVTFHDGASSITAELTGTEVERLRERLAGVASVERLERLHAQARVRREQERWERRAQRKQQWLARLGWSPQRDVRRQEEELLCAECGHPQGAHPGPGQRDLKVCAVCVYEEDYELREESEMCRRAYPG</sequence>
<proteinExistence type="predicted"/>
<dbReference type="KEGG" id="kra:Krad_2766"/>
<dbReference type="EMBL" id="CP000750">
    <property type="protein sequence ID" value="ABS04237.1"/>
    <property type="molecule type" value="Genomic_DNA"/>
</dbReference>
<name>A6WBP8_KINRD</name>
<keyword evidence="2" id="KW-1185">Reference proteome</keyword>
<accession>A6WBP8</accession>
<dbReference type="HOGENOM" id="CLU_1093177_0_0_11"/>
<evidence type="ECO:0000313" key="2">
    <source>
        <dbReference type="Proteomes" id="UP000001116"/>
    </source>
</evidence>
<dbReference type="AlphaFoldDB" id="A6WBP8"/>